<gene>
    <name evidence="2" type="ORF">A6302_02804</name>
</gene>
<dbReference type="InterPro" id="IPR024072">
    <property type="entry name" value="DHFR-like_dom_sf"/>
</dbReference>
<comment type="caution">
    <text evidence="2">The sequence shown here is derived from an EMBL/GenBank/DDBJ whole genome shotgun (WGS) entry which is preliminary data.</text>
</comment>
<evidence type="ECO:0000313" key="2">
    <source>
        <dbReference type="EMBL" id="ODN69869.1"/>
    </source>
</evidence>
<dbReference type="PANTHER" id="PTHR38011">
    <property type="entry name" value="DIHYDROFOLATE REDUCTASE FAMILY PROTEIN (AFU_ORTHOLOGUE AFUA_8G06820)"/>
    <property type="match status" value="1"/>
</dbReference>
<dbReference type="GO" id="GO:0008703">
    <property type="term" value="F:5-amino-6-(5-phosphoribosylamino)uracil reductase activity"/>
    <property type="evidence" value="ECO:0007669"/>
    <property type="project" value="InterPro"/>
</dbReference>
<dbReference type="SUPFAM" id="SSF53597">
    <property type="entry name" value="Dihydrofolate reductase-like"/>
    <property type="match status" value="1"/>
</dbReference>
<dbReference type="Pfam" id="PF01872">
    <property type="entry name" value="RibD_C"/>
    <property type="match status" value="1"/>
</dbReference>
<keyword evidence="3" id="KW-1185">Reference proteome</keyword>
<dbReference type="PANTHER" id="PTHR38011:SF11">
    <property type="entry name" value="2,5-DIAMINO-6-RIBOSYLAMINO-4(3H)-PYRIMIDINONE 5'-PHOSPHATE REDUCTASE"/>
    <property type="match status" value="1"/>
</dbReference>
<evidence type="ECO:0000259" key="1">
    <source>
        <dbReference type="Pfam" id="PF01872"/>
    </source>
</evidence>
<dbReference type="InterPro" id="IPR002734">
    <property type="entry name" value="RibDG_C"/>
</dbReference>
<sequence>MITGHVFIATSLDGYIARPDGRLDWLPDPADLAEDHGFDAFMASVDGVVMGRGTFEAVQGFDPWPYVKPMIVLSQSLEAVPERLADDVEISRQAPEELMARLAARGWRRVYVDGGAVIRSFLGAGLIDDLLITRIPVLIGAGRPLFGPLAADIPLAHIGTTAYPSGLVGSRYKVLRPA</sequence>
<dbReference type="Proteomes" id="UP000094622">
    <property type="component" value="Unassembled WGS sequence"/>
</dbReference>
<accession>A0A1E3H0M7</accession>
<dbReference type="RefSeq" id="WP_069307306.1">
    <property type="nucleotide sequence ID" value="NZ_MCRJ01000070.1"/>
</dbReference>
<dbReference type="Gene3D" id="3.40.430.10">
    <property type="entry name" value="Dihydrofolate Reductase, subunit A"/>
    <property type="match status" value="1"/>
</dbReference>
<evidence type="ECO:0000313" key="3">
    <source>
        <dbReference type="Proteomes" id="UP000094622"/>
    </source>
</evidence>
<organism evidence="2 3">
    <name type="scientific">Methylobrevis pamukkalensis</name>
    <dbReference type="NCBI Taxonomy" id="1439726"/>
    <lineage>
        <taxon>Bacteria</taxon>
        <taxon>Pseudomonadati</taxon>
        <taxon>Pseudomonadota</taxon>
        <taxon>Alphaproteobacteria</taxon>
        <taxon>Hyphomicrobiales</taxon>
        <taxon>Pleomorphomonadaceae</taxon>
        <taxon>Methylobrevis</taxon>
    </lineage>
</organism>
<reference evidence="2 3" key="1">
    <citation type="submission" date="2016-07" db="EMBL/GenBank/DDBJ databases">
        <title>Draft Genome Sequence of Methylobrevis pamukkalensis PK2.</title>
        <authorList>
            <person name="Vasilenko O.V."/>
            <person name="Doronina N.V."/>
            <person name="Shmareva M.N."/>
            <person name="Tarlachkov S.V."/>
            <person name="Mustakhimov I."/>
            <person name="Trotsenko Y.A."/>
        </authorList>
    </citation>
    <scope>NUCLEOTIDE SEQUENCE [LARGE SCALE GENOMIC DNA]</scope>
    <source>
        <strain evidence="2 3">PK2</strain>
    </source>
</reference>
<dbReference type="OrthoDB" id="9782335at2"/>
<dbReference type="AlphaFoldDB" id="A0A1E3H0M7"/>
<proteinExistence type="predicted"/>
<dbReference type="EMBL" id="MCRJ01000070">
    <property type="protein sequence ID" value="ODN69869.1"/>
    <property type="molecule type" value="Genomic_DNA"/>
</dbReference>
<feature type="domain" description="Bacterial bifunctional deaminase-reductase C-terminal" evidence="1">
    <location>
        <begin position="6"/>
        <end position="165"/>
    </location>
</feature>
<name>A0A1E3H0M7_9HYPH</name>
<dbReference type="PATRIC" id="fig|1439726.3.peg.2958"/>
<protein>
    <recommendedName>
        <fullName evidence="1">Bacterial bifunctional deaminase-reductase C-terminal domain-containing protein</fullName>
    </recommendedName>
</protein>
<dbReference type="GO" id="GO:0009231">
    <property type="term" value="P:riboflavin biosynthetic process"/>
    <property type="evidence" value="ECO:0007669"/>
    <property type="project" value="InterPro"/>
</dbReference>
<dbReference type="InterPro" id="IPR050765">
    <property type="entry name" value="Riboflavin_Biosynth_HTPR"/>
</dbReference>